<dbReference type="Proteomes" id="UP000254834">
    <property type="component" value="Chromosome"/>
</dbReference>
<evidence type="ECO:0000313" key="2">
    <source>
        <dbReference type="Proteomes" id="UP000254834"/>
    </source>
</evidence>
<dbReference type="KEGG" id="cdes:C0J27_00060"/>
<proteinExistence type="predicted"/>
<dbReference type="AlphaFoldDB" id="A0A345ZA27"/>
<dbReference type="EMBL" id="CP025544">
    <property type="protein sequence ID" value="AXK60144.1"/>
    <property type="molecule type" value="Genomic_DNA"/>
</dbReference>
<keyword evidence="2" id="KW-1185">Reference proteome</keyword>
<accession>A0A345ZA27</accession>
<organism evidence="1 2">
    <name type="scientific">Candidatus Chromulinivorax destructor</name>
    <dbReference type="NCBI Taxonomy" id="2066483"/>
    <lineage>
        <taxon>Bacteria</taxon>
        <taxon>Candidatus Babelota</taxon>
        <taxon>Candidatus Babeliae</taxon>
        <taxon>Candidatus Babeliales</taxon>
        <taxon>Candidatus Chromulinivoraceae</taxon>
        <taxon>Candidatus Chromulinivorax</taxon>
    </lineage>
</organism>
<name>A0A345ZA27_9BACT</name>
<gene>
    <name evidence="1" type="ORF">C0J27_00060</name>
</gene>
<reference evidence="1 2" key="1">
    <citation type="submission" date="2017-12" db="EMBL/GenBank/DDBJ databases">
        <title>Chromulinavorax destructans is a abundant pathogen of dominant heterotrophic picoflagllates.</title>
        <authorList>
            <person name="Deeg C.M."/>
            <person name="Zimmer M."/>
            <person name="Suttle C.A."/>
        </authorList>
    </citation>
    <scope>NUCLEOTIDE SEQUENCE [LARGE SCALE GENOMIC DNA]</scope>
    <source>
        <strain evidence="1 2">SeV1</strain>
    </source>
</reference>
<protein>
    <submittedName>
        <fullName evidence="1">Uncharacterized protein</fullName>
    </submittedName>
</protein>
<dbReference type="RefSeq" id="WP_115585159.1">
    <property type="nucleotide sequence ID" value="NZ_CP025544.1"/>
</dbReference>
<evidence type="ECO:0000313" key="1">
    <source>
        <dbReference type="EMBL" id="AXK60144.1"/>
    </source>
</evidence>
<sequence length="124" mass="14548">MKKIVQFLALFSFIMINSYTYCGTVNVTVKFPNDTFTLVEAKQKHSWRHKELLKGPAEKTFQWDAGARENYHYVVEGIADNKNVNVTKPVHAFKGHRDWLWDFKPDGSWSLLYLNEYGNYILIN</sequence>